<keyword evidence="4" id="KW-1185">Reference proteome</keyword>
<feature type="region of interest" description="Disordered" evidence="1">
    <location>
        <begin position="164"/>
        <end position="202"/>
    </location>
</feature>
<feature type="region of interest" description="Disordered" evidence="1">
    <location>
        <begin position="228"/>
        <end position="336"/>
    </location>
</feature>
<gene>
    <name evidence="3" type="ORF">BJX66DRAFT_338661</name>
</gene>
<feature type="compositionally biased region" description="Low complexity" evidence="1">
    <location>
        <begin position="228"/>
        <end position="241"/>
    </location>
</feature>
<dbReference type="EMBL" id="JBFTWV010000055">
    <property type="protein sequence ID" value="KAL2793621.1"/>
    <property type="molecule type" value="Genomic_DNA"/>
</dbReference>
<evidence type="ECO:0000313" key="3">
    <source>
        <dbReference type="EMBL" id="KAL2793621.1"/>
    </source>
</evidence>
<sequence length="363" mass="38644">MYLSPATLSLLALLPISLALPDNEVELGYLKCASAVIKTTHFPECSSSYKLDCFCEAAGGGSKATPSSGIIATTPGNRAWVYQIPPETEEICASFGVPRGEIPKYLCNDDAVPVSPRRGSTPMGRVEKPLLDCEEAFDGVEESSIGELEKRAILLEGPRLLIPEHEPAPAAPTPAKDDDANVDPEDPEEEKDEEKDKDLRDDRVLDEKKYAVYEVVTVTKTETRCSCAETATADAETASPAEESESEEKTSGALHGTHVAVATPSPDSEDDTDTDTDTDTETETKRKPTGASTSVRVPSSPVGTAVAPTGVDAEREDEEEEDEEEEQGENKPAEEMFHGGAVSTALSKSVGVLIGVVAGFVLL</sequence>
<organism evidence="3 4">
    <name type="scientific">Aspergillus keveii</name>
    <dbReference type="NCBI Taxonomy" id="714993"/>
    <lineage>
        <taxon>Eukaryota</taxon>
        <taxon>Fungi</taxon>
        <taxon>Dikarya</taxon>
        <taxon>Ascomycota</taxon>
        <taxon>Pezizomycotina</taxon>
        <taxon>Eurotiomycetes</taxon>
        <taxon>Eurotiomycetidae</taxon>
        <taxon>Eurotiales</taxon>
        <taxon>Aspergillaceae</taxon>
        <taxon>Aspergillus</taxon>
        <taxon>Aspergillus subgen. Nidulantes</taxon>
    </lineage>
</organism>
<feature type="compositionally biased region" description="Acidic residues" evidence="1">
    <location>
        <begin position="180"/>
        <end position="193"/>
    </location>
</feature>
<protein>
    <submittedName>
        <fullName evidence="3">Uncharacterized protein</fullName>
    </submittedName>
</protein>
<reference evidence="3 4" key="1">
    <citation type="submission" date="2024-07" db="EMBL/GenBank/DDBJ databases">
        <title>Section-level genome sequencing and comparative genomics of Aspergillus sections Usti and Cavernicolus.</title>
        <authorList>
            <consortium name="Lawrence Berkeley National Laboratory"/>
            <person name="Nybo J.L."/>
            <person name="Vesth T.C."/>
            <person name="Theobald S."/>
            <person name="Frisvad J.C."/>
            <person name="Larsen T.O."/>
            <person name="Kjaerboelling I."/>
            <person name="Rothschild-Mancinelli K."/>
            <person name="Lyhne E.K."/>
            <person name="Kogle M.E."/>
            <person name="Barry K."/>
            <person name="Clum A."/>
            <person name="Na H."/>
            <person name="Ledsgaard L."/>
            <person name="Lin J."/>
            <person name="Lipzen A."/>
            <person name="Kuo A."/>
            <person name="Riley R."/>
            <person name="Mondo S."/>
            <person name="Labutti K."/>
            <person name="Haridas S."/>
            <person name="Pangalinan J."/>
            <person name="Salamov A.A."/>
            <person name="Simmons B.A."/>
            <person name="Magnuson J.K."/>
            <person name="Chen J."/>
            <person name="Drula E."/>
            <person name="Henrissat B."/>
            <person name="Wiebenga A."/>
            <person name="Lubbers R.J."/>
            <person name="Gomes A.C."/>
            <person name="Makela M.R."/>
            <person name="Stajich J."/>
            <person name="Grigoriev I.V."/>
            <person name="Mortensen U.H."/>
            <person name="De Vries R.P."/>
            <person name="Baker S.E."/>
            <person name="Andersen M.R."/>
        </authorList>
    </citation>
    <scope>NUCLEOTIDE SEQUENCE [LARGE SCALE GENOMIC DNA]</scope>
    <source>
        <strain evidence="3 4">CBS 209.92</strain>
    </source>
</reference>
<evidence type="ECO:0000256" key="1">
    <source>
        <dbReference type="SAM" id="MobiDB-lite"/>
    </source>
</evidence>
<proteinExistence type="predicted"/>
<name>A0ABR4G3M5_9EURO</name>
<evidence type="ECO:0000313" key="4">
    <source>
        <dbReference type="Proteomes" id="UP001610563"/>
    </source>
</evidence>
<comment type="caution">
    <text evidence="3">The sequence shown here is derived from an EMBL/GenBank/DDBJ whole genome shotgun (WGS) entry which is preliminary data.</text>
</comment>
<feature type="compositionally biased region" description="Acidic residues" evidence="1">
    <location>
        <begin position="314"/>
        <end position="327"/>
    </location>
</feature>
<feature type="chain" id="PRO_5046185540" evidence="2">
    <location>
        <begin position="20"/>
        <end position="363"/>
    </location>
</feature>
<feature type="compositionally biased region" description="Acidic residues" evidence="1">
    <location>
        <begin position="267"/>
        <end position="281"/>
    </location>
</feature>
<feature type="signal peptide" evidence="2">
    <location>
        <begin position="1"/>
        <end position="19"/>
    </location>
</feature>
<accession>A0ABR4G3M5</accession>
<keyword evidence="2" id="KW-0732">Signal</keyword>
<evidence type="ECO:0000256" key="2">
    <source>
        <dbReference type="SAM" id="SignalP"/>
    </source>
</evidence>
<dbReference type="Proteomes" id="UP001610563">
    <property type="component" value="Unassembled WGS sequence"/>
</dbReference>